<organism evidence="2 3">
    <name type="scientific">Streptomyces lonarensis</name>
    <dbReference type="NCBI Taxonomy" id="700599"/>
    <lineage>
        <taxon>Bacteria</taxon>
        <taxon>Bacillati</taxon>
        <taxon>Actinomycetota</taxon>
        <taxon>Actinomycetes</taxon>
        <taxon>Kitasatosporales</taxon>
        <taxon>Streptomycetaceae</taxon>
        <taxon>Streptomyces</taxon>
    </lineage>
</organism>
<dbReference type="PROSITE" id="PS50234">
    <property type="entry name" value="VWFA"/>
    <property type="match status" value="1"/>
</dbReference>
<dbReference type="Gene3D" id="1.20.120.1690">
    <property type="match status" value="1"/>
</dbReference>
<dbReference type="EMBL" id="JAAVJD010000141">
    <property type="protein sequence ID" value="NJQ07228.1"/>
    <property type="molecule type" value="Genomic_DNA"/>
</dbReference>
<accession>A0A7X6I018</accession>
<keyword evidence="3" id="KW-1185">Reference proteome</keyword>
<feature type="domain" description="VWFA" evidence="1">
    <location>
        <begin position="59"/>
        <end position="242"/>
    </location>
</feature>
<dbReference type="InterPro" id="IPR041176">
    <property type="entry name" value="VWA_3_C"/>
</dbReference>
<gene>
    <name evidence="2" type="ORF">HCN56_16950</name>
</gene>
<evidence type="ECO:0000313" key="3">
    <source>
        <dbReference type="Proteomes" id="UP000578686"/>
    </source>
</evidence>
<dbReference type="CDD" id="cd00198">
    <property type="entry name" value="vWFA"/>
    <property type="match status" value="1"/>
</dbReference>
<dbReference type="AlphaFoldDB" id="A0A7X6I018"/>
<dbReference type="Gene3D" id="2.60.40.3670">
    <property type="match status" value="1"/>
</dbReference>
<name>A0A7X6I018_9ACTN</name>
<dbReference type="InterPro" id="IPR002035">
    <property type="entry name" value="VWF_A"/>
</dbReference>
<dbReference type="RefSeq" id="WP_167972050.1">
    <property type="nucleotide sequence ID" value="NZ_BHZG01000282.1"/>
</dbReference>
<dbReference type="Gene3D" id="3.40.50.410">
    <property type="entry name" value="von Willebrand factor, type A domain"/>
    <property type="match status" value="1"/>
</dbReference>
<dbReference type="Pfam" id="PF18571">
    <property type="entry name" value="VWA_3_C"/>
    <property type="match status" value="1"/>
</dbReference>
<dbReference type="InterPro" id="IPR036465">
    <property type="entry name" value="vWFA_dom_sf"/>
</dbReference>
<reference evidence="2 3" key="1">
    <citation type="submission" date="2020-03" db="EMBL/GenBank/DDBJ databases">
        <title>Draft genome of Streptomyces sp. ventii, isolated from the Axial Seamount in the Pacific Ocean, and resequencing of the two type strains Streptomyces lonarensis strain NCL 716 and Streptomyces bohaiensis strain 11A07.</title>
        <authorList>
            <person name="Loughran R.M."/>
            <person name="Pfannmuller K.M."/>
            <person name="Wasson B.J."/>
            <person name="Deadmond M.C."/>
            <person name="Paddock B.E."/>
            <person name="Koyack M.J."/>
            <person name="Gallegos D.A."/>
            <person name="Mitchell E.A."/>
            <person name="Ushijima B."/>
            <person name="Saw J.H."/>
            <person name="Mcphail K.L."/>
            <person name="Videau P."/>
        </authorList>
    </citation>
    <scope>NUCLEOTIDE SEQUENCE [LARGE SCALE GENOMIC DNA]</scope>
    <source>
        <strain evidence="2 3">NCL716</strain>
    </source>
</reference>
<evidence type="ECO:0000259" key="1">
    <source>
        <dbReference type="PROSITE" id="PS50234"/>
    </source>
</evidence>
<dbReference type="SUPFAM" id="SSF53300">
    <property type="entry name" value="vWA-like"/>
    <property type="match status" value="1"/>
</dbReference>
<dbReference type="SMART" id="SM00327">
    <property type="entry name" value="VWA"/>
    <property type="match status" value="1"/>
</dbReference>
<proteinExistence type="predicted"/>
<protein>
    <submittedName>
        <fullName evidence="2">VWA domain-containing protein</fullName>
    </submittedName>
</protein>
<comment type="caution">
    <text evidence="2">The sequence shown here is derived from an EMBL/GenBank/DDBJ whole genome shotgun (WGS) entry which is preliminary data.</text>
</comment>
<sequence length="447" mass="45971">MAERPPPGHHAGRTPRFAVEVHHNEHLHRDADELHAVVTVTSSAVPAPPAAAAGRPDTAVVVMVDCSGSMNYPPDKLAAAREATAAAVDALPDGVAFALVRGTHRAAEIHPGGGRTATATPAGRAAAKAALASLTASGGTALGSWLTLADALLAGSGARMRHAVLLTDGRNEHESPERLDAVLDHCAGRFTCDARGIGTDWEVAELRGIASRLLGTADIVAEPAALAADFAAMIRAATGRGVSGVALRLWTPGGVEPVFVKQVAPAVADLTGRRADAGPGAGDYPTGSWGVESRDYHLCLRVPAGDVGQDLLAGRVSLVTHDPRGATVTLGTGDIRAVRTAASAARTAVNAHVAHYTGQSHLAAAIEEGLDLRHRGDERGATARLGAAVRLAHRSGNAETARLLAKVVDVEDAVSGTVRLKATVSDADEMTLATRSDRTVRTLRGTR</sequence>
<dbReference type="Pfam" id="PF13768">
    <property type="entry name" value="VWA_3"/>
    <property type="match status" value="1"/>
</dbReference>
<evidence type="ECO:0000313" key="2">
    <source>
        <dbReference type="EMBL" id="NJQ07228.1"/>
    </source>
</evidence>
<dbReference type="Proteomes" id="UP000578686">
    <property type="component" value="Unassembled WGS sequence"/>
</dbReference>